<dbReference type="InterPro" id="IPR035897">
    <property type="entry name" value="Toll_tir_struct_dom_sf"/>
</dbReference>
<keyword evidence="3" id="KW-0175">Coiled coil</keyword>
<organism evidence="5 6">
    <name type="scientific">Adonisia turfae CCMR0082</name>
    <dbReference type="NCBI Taxonomy" id="2304604"/>
    <lineage>
        <taxon>Bacteria</taxon>
        <taxon>Bacillati</taxon>
        <taxon>Cyanobacteriota</taxon>
        <taxon>Adonisia</taxon>
        <taxon>Adonisia turfae</taxon>
    </lineage>
</organism>
<dbReference type="Pfam" id="PF13458">
    <property type="entry name" value="Peripla_BP_6"/>
    <property type="match status" value="1"/>
</dbReference>
<dbReference type="SUPFAM" id="SSF53822">
    <property type="entry name" value="Periplasmic binding protein-like I"/>
    <property type="match status" value="1"/>
</dbReference>
<sequence>MNDKIELFISYSHKDEELRDQLDTSLASLKWKGIVSTWHDRQIPAGSEWSGDIDKNLKKADIILLLISPDFIASKYCYEIELQEAMNRHKKGEAIVIPIILRPAEWTDMSFGMLQAFPKDAKPVTTWPNRDAAFKNIAAGIRKVVKELHKKRQELAEQKEANKSRYKQKVEELLLRTGGEIGIVERRTLDELREELKLTLQEALKIESEAFLPIEEYRKNILLYEDTLRDLLENGESYPFSEKIRKSLEGRQQDKGIMPVDAERAKFKVLEEFNIEPIQDQSTDFELVKSKVATDVATEIKINNVDGSGTKLDETDIPVEPTATETKIADEISSVRAELVGERDKEVTVNGSFSVNERIKNFGLKFFSNPKKLTVLVFGGVLLGVYGVLAVFLRDVSLDKEIKQKFSSELLDRLSLDGNRLLKDFDGPVNVNPEEKIHTQNKKLANREICNGKSYTVAVPVPTSGKEPGKAAEMLRGFAQAQNKINEECAIRGGGLRLLIVDDADDPEVGRRISEEILKLNNILAVVGHWTSNVSLEAAKVYKDELVLITPISILDDLEGYDYVFRMNPASKRGAEKLSQYLSDNGYIKTSVVYASENDYANELTINFRNEFEKHGEVIQEISFDSLVKDDDSVQSNVTDPFLQDVNGAAKALVLFPSIRATSKAIKLLEYIDDNDLSGDISVVGDMANLYTPDALKQKAALDMVLAIPWHFDSDPSGFACEAYNFWNKKIVNHATAMSYFGLIAVAEAIKETNSSIPFFNSPSRSSIYMALKSGTEVDYSDSKALKFEQNGVSNLELQLVKVQDTSLNPERASTSGANVDFDFVPIHSDDSEIPQKNCPI</sequence>
<evidence type="ECO:0000313" key="5">
    <source>
        <dbReference type="EMBL" id="NEZ67666.1"/>
    </source>
</evidence>
<comment type="similarity">
    <text evidence="1">Belongs to the leucine-binding protein family.</text>
</comment>
<dbReference type="EMBL" id="QZCE01000002">
    <property type="protein sequence ID" value="NEZ67666.1"/>
    <property type="molecule type" value="Genomic_DNA"/>
</dbReference>
<accession>A0A6M0SH74</accession>
<keyword evidence="2" id="KW-0732">Signal</keyword>
<dbReference type="SMART" id="SM00255">
    <property type="entry name" value="TIR"/>
    <property type="match status" value="1"/>
</dbReference>
<name>A0A6M0SH74_9CYAN</name>
<dbReference type="InterPro" id="IPR028081">
    <property type="entry name" value="Leu-bd"/>
</dbReference>
<evidence type="ECO:0000256" key="2">
    <source>
        <dbReference type="ARBA" id="ARBA00022729"/>
    </source>
</evidence>
<evidence type="ECO:0000256" key="3">
    <source>
        <dbReference type="SAM" id="Coils"/>
    </source>
</evidence>
<dbReference type="GO" id="GO:0007165">
    <property type="term" value="P:signal transduction"/>
    <property type="evidence" value="ECO:0007669"/>
    <property type="project" value="InterPro"/>
</dbReference>
<evidence type="ECO:0000259" key="4">
    <source>
        <dbReference type="PROSITE" id="PS50104"/>
    </source>
</evidence>
<evidence type="ECO:0000256" key="1">
    <source>
        <dbReference type="ARBA" id="ARBA00010062"/>
    </source>
</evidence>
<reference evidence="5 6" key="1">
    <citation type="journal article" date="2020" name="Microb. Ecol.">
        <title>Ecogenomics of the Marine Benthic Filamentous Cyanobacterium Adonisia.</title>
        <authorList>
            <person name="Walter J.M."/>
            <person name="Coutinho F.H."/>
            <person name="Leomil L."/>
            <person name="Hargreaves P.I."/>
            <person name="Campeao M.E."/>
            <person name="Vieira V.V."/>
            <person name="Silva B.S."/>
            <person name="Fistarol G.O."/>
            <person name="Salomon P.S."/>
            <person name="Sawabe T."/>
            <person name="Mino S."/>
            <person name="Hosokawa M."/>
            <person name="Miyashita H."/>
            <person name="Maruyama F."/>
            <person name="van Verk M.C."/>
            <person name="Dutilh B.E."/>
            <person name="Thompson C.C."/>
            <person name="Thompson F.L."/>
        </authorList>
    </citation>
    <scope>NUCLEOTIDE SEQUENCE [LARGE SCALE GENOMIC DNA]</scope>
    <source>
        <strain evidence="5 6">CCMR0082</strain>
    </source>
</reference>
<dbReference type="CDD" id="cd06268">
    <property type="entry name" value="PBP1_ABC_transporter_LIVBP-like"/>
    <property type="match status" value="1"/>
</dbReference>
<dbReference type="PANTHER" id="PTHR30483:SF6">
    <property type="entry name" value="PERIPLASMIC BINDING PROTEIN OF ABC TRANSPORTER FOR NATURAL AMINO ACIDS"/>
    <property type="match status" value="1"/>
</dbReference>
<protein>
    <submittedName>
        <fullName evidence="5">TIR domain-containing protein</fullName>
    </submittedName>
</protein>
<dbReference type="InterPro" id="IPR028082">
    <property type="entry name" value="Peripla_BP_I"/>
</dbReference>
<dbReference type="PROSITE" id="PS50104">
    <property type="entry name" value="TIR"/>
    <property type="match status" value="1"/>
</dbReference>
<dbReference type="Pfam" id="PF13676">
    <property type="entry name" value="TIR_2"/>
    <property type="match status" value="1"/>
</dbReference>
<dbReference type="AlphaFoldDB" id="A0A6M0SH74"/>
<dbReference type="Gene3D" id="3.40.50.2300">
    <property type="match status" value="2"/>
</dbReference>
<gene>
    <name evidence="5" type="ORF">D0962_33730</name>
</gene>
<evidence type="ECO:0000313" key="6">
    <source>
        <dbReference type="Proteomes" id="UP000473574"/>
    </source>
</evidence>
<dbReference type="InterPro" id="IPR051010">
    <property type="entry name" value="BCAA_transport"/>
</dbReference>
<dbReference type="SUPFAM" id="SSF52200">
    <property type="entry name" value="Toll/Interleukin receptor TIR domain"/>
    <property type="match status" value="1"/>
</dbReference>
<dbReference type="RefSeq" id="WP_163670918.1">
    <property type="nucleotide sequence ID" value="NZ_QZCE01000002.1"/>
</dbReference>
<feature type="domain" description="TIR" evidence="4">
    <location>
        <begin position="3"/>
        <end position="148"/>
    </location>
</feature>
<dbReference type="InterPro" id="IPR000157">
    <property type="entry name" value="TIR_dom"/>
</dbReference>
<feature type="coiled-coil region" evidence="3">
    <location>
        <begin position="141"/>
        <end position="234"/>
    </location>
</feature>
<proteinExistence type="inferred from homology"/>
<dbReference type="Gene3D" id="3.40.50.10140">
    <property type="entry name" value="Toll/interleukin-1 receptor homology (TIR) domain"/>
    <property type="match status" value="1"/>
</dbReference>
<comment type="caution">
    <text evidence="5">The sequence shown here is derived from an EMBL/GenBank/DDBJ whole genome shotgun (WGS) entry which is preliminary data.</text>
</comment>
<dbReference type="PANTHER" id="PTHR30483">
    <property type="entry name" value="LEUCINE-SPECIFIC-BINDING PROTEIN"/>
    <property type="match status" value="1"/>
</dbReference>
<dbReference type="Proteomes" id="UP000473574">
    <property type="component" value="Unassembled WGS sequence"/>
</dbReference>